<dbReference type="GO" id="GO:0004594">
    <property type="term" value="F:pantothenate kinase activity"/>
    <property type="evidence" value="ECO:0007669"/>
    <property type="project" value="UniProtKB-EC"/>
</dbReference>
<keyword evidence="1" id="KW-0418">Kinase</keyword>
<evidence type="ECO:0000313" key="1">
    <source>
        <dbReference type="EMBL" id="ANH38333.1"/>
    </source>
</evidence>
<proteinExistence type="predicted"/>
<evidence type="ECO:0000313" key="2">
    <source>
        <dbReference type="Proteomes" id="UP000077868"/>
    </source>
</evidence>
<dbReference type="OrthoDB" id="3192509at2"/>
<dbReference type="EC" id="2.7.1.33" evidence="1"/>
<organism evidence="1 2">
    <name type="scientific">Nocardioides dokdonensis FR1436</name>
    <dbReference type="NCBI Taxonomy" id="1300347"/>
    <lineage>
        <taxon>Bacteria</taxon>
        <taxon>Bacillati</taxon>
        <taxon>Actinomycetota</taxon>
        <taxon>Actinomycetes</taxon>
        <taxon>Propionibacteriales</taxon>
        <taxon>Nocardioidaceae</taxon>
        <taxon>Nocardioides</taxon>
    </lineage>
</organism>
<name>A0A1A9GL60_9ACTN</name>
<dbReference type="Gene3D" id="3.40.50.300">
    <property type="entry name" value="P-loop containing nucleotide triphosphate hydrolases"/>
    <property type="match status" value="1"/>
</dbReference>
<dbReference type="EMBL" id="CP015079">
    <property type="protein sequence ID" value="ANH38333.1"/>
    <property type="molecule type" value="Genomic_DNA"/>
</dbReference>
<gene>
    <name evidence="1" type="primary">coaA_1</name>
    <name evidence="1" type="ORF">I601_1903</name>
</gene>
<sequence>MGPVPRRVAVPELADPDALARLPRGRMLGLTGAPGAGKSTLAARLAALTGAAVVAMDGFHLADVELRRRGLLGRKGAPETFDAEGYAALLARVRLREPLVMAPAFERDLEQPLAGAVPVPGSADQVVTEGSYLLLDEPRWAAVRARLDTVWHVHLDRDLRRDRLLARHVTFGKTPAEARAWVESVDDPNAELVESAAHRADLVLDLTP</sequence>
<protein>
    <submittedName>
        <fullName evidence="1">Pantothenate kinase</fullName>
        <ecNumber evidence="1">2.7.1.33</ecNumber>
    </submittedName>
</protein>
<accession>A0A1A9GL60</accession>
<dbReference type="KEGG" id="ndk:I601_1903"/>
<keyword evidence="2" id="KW-1185">Reference proteome</keyword>
<dbReference type="PANTHER" id="PTHR10285">
    <property type="entry name" value="URIDINE KINASE"/>
    <property type="match status" value="1"/>
</dbReference>
<dbReference type="PATRIC" id="fig|1300347.3.peg.1904"/>
<dbReference type="InterPro" id="IPR027417">
    <property type="entry name" value="P-loop_NTPase"/>
</dbReference>
<dbReference type="Proteomes" id="UP000077868">
    <property type="component" value="Chromosome"/>
</dbReference>
<dbReference type="SUPFAM" id="SSF52540">
    <property type="entry name" value="P-loop containing nucleoside triphosphate hydrolases"/>
    <property type="match status" value="1"/>
</dbReference>
<keyword evidence="1" id="KW-0808">Transferase</keyword>
<dbReference type="AlphaFoldDB" id="A0A1A9GL60"/>
<dbReference type="NCBIfam" id="NF006743">
    <property type="entry name" value="PRK09270.1-2"/>
    <property type="match status" value="1"/>
</dbReference>
<reference evidence="1 2" key="1">
    <citation type="submission" date="2016-03" db="EMBL/GenBank/DDBJ databases">
        <title>Complete genome sequence of a soil Actinobacterium, Nocardioides dokdonensis FR1436.</title>
        <authorList>
            <person name="Kwon S.-K."/>
            <person name="Kim K."/>
            <person name="Kim J.F."/>
        </authorList>
    </citation>
    <scope>NUCLEOTIDE SEQUENCE [LARGE SCALE GENOMIC DNA]</scope>
    <source>
        <strain evidence="1 2">FR1436</strain>
    </source>
</reference>